<feature type="signal peptide" evidence="2">
    <location>
        <begin position="1"/>
        <end position="22"/>
    </location>
</feature>
<sequence>MKKRIISALLLICILLSSTAMAMSVDKLKGHWAEKKIEEDFMKKYFTELADNNFAKFEPNAPLSAKVFAKALEQLSNEYGYFKVNINANSDYLTRESMIDYIFDGVKNIKFARNEEKNFDFTDIEKMDKIRKEKLKYLLNKGIVFGNKDKKYAPQKKLSQVEGVLVVQRIYEIFKDNEGEKNAKNLSFDVQNISEGLSNNGETIYYKKVGGQILITFTMTFPNPGYTVGVEKVLIKNNKDIIIYPQVVAPGPTTITLQVIAYKTVTLALNAEETGDGPFDIKVIGNENNDLEINTK</sequence>
<evidence type="ECO:0000313" key="4">
    <source>
        <dbReference type="EMBL" id="UQK58760.1"/>
    </source>
</evidence>
<protein>
    <recommendedName>
        <fullName evidence="3">SLH domain-containing protein</fullName>
    </recommendedName>
</protein>
<evidence type="ECO:0000259" key="3">
    <source>
        <dbReference type="Pfam" id="PF00395"/>
    </source>
</evidence>
<feature type="chain" id="PRO_5038913596" description="SLH domain-containing protein" evidence="2">
    <location>
        <begin position="23"/>
        <end position="296"/>
    </location>
</feature>
<dbReference type="AlphaFoldDB" id="A0A9E7DIW2"/>
<organism evidence="4 5">
    <name type="scientific">Fenollaria massiliensis</name>
    <dbReference type="NCBI Taxonomy" id="938288"/>
    <lineage>
        <taxon>Bacteria</taxon>
        <taxon>Bacillati</taxon>
        <taxon>Bacillota</taxon>
        <taxon>Clostridia</taxon>
        <taxon>Eubacteriales</taxon>
        <taxon>Fenollaria</taxon>
    </lineage>
</organism>
<name>A0A9E7DIW2_9FIRM</name>
<dbReference type="KEGG" id="fms:M1R53_05845"/>
<keyword evidence="1" id="KW-0677">Repeat</keyword>
<evidence type="ECO:0000256" key="1">
    <source>
        <dbReference type="ARBA" id="ARBA00022737"/>
    </source>
</evidence>
<dbReference type="RefSeq" id="WP_249242337.1">
    <property type="nucleotide sequence ID" value="NZ_CP096649.1"/>
</dbReference>
<keyword evidence="5" id="KW-1185">Reference proteome</keyword>
<accession>A0A9E7DIW2</accession>
<dbReference type="EMBL" id="CP096649">
    <property type="protein sequence ID" value="UQK58760.1"/>
    <property type="molecule type" value="Genomic_DNA"/>
</dbReference>
<proteinExistence type="predicted"/>
<dbReference type="Proteomes" id="UP000831151">
    <property type="component" value="Chromosome"/>
</dbReference>
<gene>
    <name evidence="4" type="ORF">M1R53_05845</name>
</gene>
<feature type="domain" description="SLH" evidence="3">
    <location>
        <begin position="121"/>
        <end position="159"/>
    </location>
</feature>
<reference evidence="4" key="1">
    <citation type="submission" date="2022-04" db="EMBL/GenBank/DDBJ databases">
        <title>Complete genome sequences of Ezakiella coagulans and Fenollaria massiliensis.</title>
        <authorList>
            <person name="France M.T."/>
            <person name="Clifford J."/>
            <person name="Narina S."/>
            <person name="Rutt L."/>
            <person name="Ravel J."/>
        </authorList>
    </citation>
    <scope>NUCLEOTIDE SEQUENCE</scope>
    <source>
        <strain evidence="4">C0061C2</strain>
    </source>
</reference>
<dbReference type="InterPro" id="IPR001119">
    <property type="entry name" value="SLH_dom"/>
</dbReference>
<dbReference type="Pfam" id="PF00395">
    <property type="entry name" value="SLH"/>
    <property type="match status" value="1"/>
</dbReference>
<keyword evidence="2" id="KW-0732">Signal</keyword>
<evidence type="ECO:0000256" key="2">
    <source>
        <dbReference type="SAM" id="SignalP"/>
    </source>
</evidence>
<evidence type="ECO:0000313" key="5">
    <source>
        <dbReference type="Proteomes" id="UP000831151"/>
    </source>
</evidence>